<gene>
    <name evidence="2" type="ORF">NSO95_05855</name>
</gene>
<evidence type="ECO:0000256" key="1">
    <source>
        <dbReference type="SAM" id="Phobius"/>
    </source>
</evidence>
<dbReference type="RefSeq" id="WP_257595224.1">
    <property type="nucleotide sequence ID" value="NZ_JANKHH010000003.1"/>
</dbReference>
<name>A0ABT1XS09_9SPHN</name>
<accession>A0ABT1XS09</accession>
<dbReference type="Proteomes" id="UP001206067">
    <property type="component" value="Unassembled WGS sequence"/>
</dbReference>
<proteinExistence type="predicted"/>
<keyword evidence="3" id="KW-1185">Reference proteome</keyword>
<feature type="transmembrane region" description="Helical" evidence="1">
    <location>
        <begin position="38"/>
        <end position="61"/>
    </location>
</feature>
<feature type="transmembrane region" description="Helical" evidence="1">
    <location>
        <begin position="129"/>
        <end position="149"/>
    </location>
</feature>
<feature type="transmembrane region" description="Helical" evidence="1">
    <location>
        <begin position="99"/>
        <end position="117"/>
    </location>
</feature>
<reference evidence="2 3" key="1">
    <citation type="submission" date="2022-08" db="EMBL/GenBank/DDBJ databases">
        <title>Polyphasic taxonomy analysis of Qipengyuania sp.RS5-5.</title>
        <authorList>
            <person name="Xamxidin M."/>
            <person name="Wu M."/>
        </authorList>
    </citation>
    <scope>NUCLEOTIDE SEQUENCE [LARGE SCALE GENOMIC DNA]</scope>
    <source>
        <strain evidence="2 3">RS5-5</strain>
    </source>
</reference>
<dbReference type="EMBL" id="JANKHH010000003">
    <property type="protein sequence ID" value="MCR2833460.1"/>
    <property type="molecule type" value="Genomic_DNA"/>
</dbReference>
<keyword evidence="1" id="KW-0472">Membrane</keyword>
<keyword evidence="1" id="KW-1133">Transmembrane helix</keyword>
<comment type="caution">
    <text evidence="2">The sequence shown here is derived from an EMBL/GenBank/DDBJ whole genome shotgun (WGS) entry which is preliminary data.</text>
</comment>
<evidence type="ECO:0000313" key="3">
    <source>
        <dbReference type="Proteomes" id="UP001206067"/>
    </source>
</evidence>
<sequence>MAISVALKSRIQFCISPPYHMGMLDNWEKAGDSGDNQAWRAVMGFLTSAFSLFVLVTGVMAMWQTSFWLGLCGLVAPLASMIAGGVISETFARRETVRWGSSALAVVLLAGMSYWAWSADWNLNVAGYNIPGMVELAVGFFLGLLEGLFSGRRADKPS</sequence>
<feature type="transmembrane region" description="Helical" evidence="1">
    <location>
        <begin position="67"/>
        <end position="87"/>
    </location>
</feature>
<evidence type="ECO:0008006" key="4">
    <source>
        <dbReference type="Google" id="ProtNLM"/>
    </source>
</evidence>
<organism evidence="2 3">
    <name type="scientific">Parerythrobacter lacustris</name>
    <dbReference type="NCBI Taxonomy" id="2969984"/>
    <lineage>
        <taxon>Bacteria</taxon>
        <taxon>Pseudomonadati</taxon>
        <taxon>Pseudomonadota</taxon>
        <taxon>Alphaproteobacteria</taxon>
        <taxon>Sphingomonadales</taxon>
        <taxon>Erythrobacteraceae</taxon>
        <taxon>Parerythrobacter</taxon>
    </lineage>
</organism>
<evidence type="ECO:0000313" key="2">
    <source>
        <dbReference type="EMBL" id="MCR2833460.1"/>
    </source>
</evidence>
<protein>
    <recommendedName>
        <fullName evidence="4">SPW repeat-containing protein</fullName>
    </recommendedName>
</protein>
<keyword evidence="1" id="KW-0812">Transmembrane</keyword>